<sequence>MVALIETERLRLRPLTAEQAGSVVAGERAGQPWSAGYPRGDDQDVARMALAHPAAEPWFGPLQIVARDSELVVGGIGFFGPPDEHGVVEFGYGVVPAVEGRGYATEALRGLLRYAFATGRVRRAIADTAHENVGSQRVMEKAGMRLTHSDDRLRHYETTEPVGRGTARHRRPA</sequence>
<evidence type="ECO:0000259" key="1">
    <source>
        <dbReference type="PROSITE" id="PS51186"/>
    </source>
</evidence>
<dbReference type="InterPro" id="IPR051908">
    <property type="entry name" value="Ribosomal_N-acetyltransferase"/>
</dbReference>
<dbReference type="AlphaFoldDB" id="A0A8J3KVK0"/>
<dbReference type="PANTHER" id="PTHR43441">
    <property type="entry name" value="RIBOSOMAL-PROTEIN-SERINE ACETYLTRANSFERASE"/>
    <property type="match status" value="1"/>
</dbReference>
<protein>
    <recommendedName>
        <fullName evidence="1">N-acetyltransferase domain-containing protein</fullName>
    </recommendedName>
</protein>
<accession>A0A8J3KVK0</accession>
<keyword evidence="3" id="KW-1185">Reference proteome</keyword>
<dbReference type="PROSITE" id="PS51186">
    <property type="entry name" value="GNAT"/>
    <property type="match status" value="1"/>
</dbReference>
<comment type="caution">
    <text evidence="2">The sequence shown here is derived from an EMBL/GenBank/DDBJ whole genome shotgun (WGS) entry which is preliminary data.</text>
</comment>
<organism evidence="2 3">
    <name type="scientific">Catellatospora coxensis</name>
    <dbReference type="NCBI Taxonomy" id="310354"/>
    <lineage>
        <taxon>Bacteria</taxon>
        <taxon>Bacillati</taxon>
        <taxon>Actinomycetota</taxon>
        <taxon>Actinomycetes</taxon>
        <taxon>Micromonosporales</taxon>
        <taxon>Micromonosporaceae</taxon>
        <taxon>Catellatospora</taxon>
    </lineage>
</organism>
<dbReference type="PANTHER" id="PTHR43441:SF6">
    <property type="entry name" value="N-ACETYLTRANSFERASE DOMAIN-CONTAINING PROTEIN"/>
    <property type="match status" value="1"/>
</dbReference>
<evidence type="ECO:0000313" key="2">
    <source>
        <dbReference type="EMBL" id="GIG07880.1"/>
    </source>
</evidence>
<evidence type="ECO:0000313" key="3">
    <source>
        <dbReference type="Proteomes" id="UP000630887"/>
    </source>
</evidence>
<dbReference type="GO" id="GO:1990189">
    <property type="term" value="F:protein N-terminal-serine acetyltransferase activity"/>
    <property type="evidence" value="ECO:0007669"/>
    <property type="project" value="TreeGrafter"/>
</dbReference>
<dbReference type="GO" id="GO:0008999">
    <property type="term" value="F:protein-N-terminal-alanine acetyltransferase activity"/>
    <property type="evidence" value="ECO:0007669"/>
    <property type="project" value="TreeGrafter"/>
</dbReference>
<proteinExistence type="predicted"/>
<dbReference type="Proteomes" id="UP000630887">
    <property type="component" value="Unassembled WGS sequence"/>
</dbReference>
<dbReference type="EMBL" id="BONI01000040">
    <property type="protein sequence ID" value="GIG07880.1"/>
    <property type="molecule type" value="Genomic_DNA"/>
</dbReference>
<dbReference type="SUPFAM" id="SSF55729">
    <property type="entry name" value="Acyl-CoA N-acyltransferases (Nat)"/>
    <property type="match status" value="1"/>
</dbReference>
<dbReference type="Gene3D" id="3.40.630.30">
    <property type="match status" value="1"/>
</dbReference>
<dbReference type="InterPro" id="IPR000182">
    <property type="entry name" value="GNAT_dom"/>
</dbReference>
<dbReference type="GO" id="GO:0005737">
    <property type="term" value="C:cytoplasm"/>
    <property type="evidence" value="ECO:0007669"/>
    <property type="project" value="TreeGrafter"/>
</dbReference>
<feature type="domain" description="N-acetyltransferase" evidence="1">
    <location>
        <begin position="10"/>
        <end position="173"/>
    </location>
</feature>
<dbReference type="RefSeq" id="WP_239167583.1">
    <property type="nucleotide sequence ID" value="NZ_BONI01000040.1"/>
</dbReference>
<dbReference type="Pfam" id="PF13302">
    <property type="entry name" value="Acetyltransf_3"/>
    <property type="match status" value="1"/>
</dbReference>
<gene>
    <name evidence="2" type="ORF">Cco03nite_45800</name>
</gene>
<dbReference type="CDD" id="cd04301">
    <property type="entry name" value="NAT_SF"/>
    <property type="match status" value="1"/>
</dbReference>
<reference evidence="2 3" key="1">
    <citation type="submission" date="2021-01" db="EMBL/GenBank/DDBJ databases">
        <title>Whole genome shotgun sequence of Catellatospora coxensis NBRC 107359.</title>
        <authorList>
            <person name="Komaki H."/>
            <person name="Tamura T."/>
        </authorList>
    </citation>
    <scope>NUCLEOTIDE SEQUENCE [LARGE SCALE GENOMIC DNA]</scope>
    <source>
        <strain evidence="2 3">NBRC 107359</strain>
    </source>
</reference>
<name>A0A8J3KVK0_9ACTN</name>
<dbReference type="InterPro" id="IPR016181">
    <property type="entry name" value="Acyl_CoA_acyltransferase"/>
</dbReference>